<dbReference type="UniPathway" id="UPA00164"/>
<evidence type="ECO:0000256" key="3">
    <source>
        <dbReference type="ARBA" id="ARBA00011245"/>
    </source>
</evidence>
<dbReference type="InterPro" id="IPR040999">
    <property type="entry name" value="Mak_N_cap"/>
</dbReference>
<evidence type="ECO:0000256" key="10">
    <source>
        <dbReference type="ARBA" id="ARBA00022840"/>
    </source>
</evidence>
<comment type="pathway">
    <text evidence="1">Glycan biosynthesis; glycogen biosynthesis.</text>
</comment>
<dbReference type="AlphaFoldDB" id="A0A233SCC4"/>
<evidence type="ECO:0000256" key="7">
    <source>
        <dbReference type="ARBA" id="ARBA00022679"/>
    </source>
</evidence>
<dbReference type="Proteomes" id="UP000215483">
    <property type="component" value="Unassembled WGS sequence"/>
</dbReference>
<dbReference type="Gene3D" id="3.90.1200.10">
    <property type="match status" value="1"/>
</dbReference>
<keyword evidence="6" id="KW-0321">Glycogen metabolism</keyword>
<comment type="caution">
    <text evidence="16">The sequence shown here is derived from an EMBL/GenBank/DDBJ whole genome shotgun (WGS) entry which is preliminary data.</text>
</comment>
<evidence type="ECO:0000256" key="13">
    <source>
        <dbReference type="ARBA" id="ARBA00031251"/>
    </source>
</evidence>
<dbReference type="InterPro" id="IPR011009">
    <property type="entry name" value="Kinase-like_dom_sf"/>
</dbReference>
<evidence type="ECO:0000256" key="12">
    <source>
        <dbReference type="ARBA" id="ARBA00023277"/>
    </source>
</evidence>
<dbReference type="GO" id="GO:0016301">
    <property type="term" value="F:kinase activity"/>
    <property type="evidence" value="ECO:0007669"/>
    <property type="project" value="UniProtKB-KW"/>
</dbReference>
<dbReference type="GO" id="GO:0005524">
    <property type="term" value="F:ATP binding"/>
    <property type="evidence" value="ECO:0007669"/>
    <property type="project" value="UniProtKB-KW"/>
</dbReference>
<reference evidence="16 17" key="1">
    <citation type="submission" date="2016-07" db="EMBL/GenBank/DDBJ databases">
        <title>Draft genome of Streptomyces diastatochromogenes.</title>
        <authorList>
            <person name="Podduturi R."/>
            <person name="Lukassen M.B."/>
            <person name="Clausen N."/>
            <person name="Nielsen J.L."/>
            <person name="Jorgensen N.O."/>
        </authorList>
    </citation>
    <scope>NUCLEOTIDE SEQUENCE [LARGE SCALE GENOMIC DNA]</scope>
    <source>
        <strain evidence="16 17">DSM 40608</strain>
    </source>
</reference>
<keyword evidence="11" id="KW-0320">Glycogen biosynthesis</keyword>
<organism evidence="16 17">
    <name type="scientific">Streptomyces diastatochromogenes</name>
    <dbReference type="NCBI Taxonomy" id="42236"/>
    <lineage>
        <taxon>Bacteria</taxon>
        <taxon>Bacillati</taxon>
        <taxon>Actinomycetota</taxon>
        <taxon>Actinomycetes</taxon>
        <taxon>Kitasatosporales</taxon>
        <taxon>Streptomycetaceae</taxon>
        <taxon>Streptomyces</taxon>
    </lineage>
</organism>
<proteinExistence type="inferred from homology"/>
<comment type="catalytic activity">
    <reaction evidence="14">
        <text>D-maltose + ATP = alpha-maltose 1-phosphate + ADP + H(+)</text>
        <dbReference type="Rhea" id="RHEA:31915"/>
        <dbReference type="ChEBI" id="CHEBI:15378"/>
        <dbReference type="ChEBI" id="CHEBI:17306"/>
        <dbReference type="ChEBI" id="CHEBI:30616"/>
        <dbReference type="ChEBI" id="CHEBI:63576"/>
        <dbReference type="ChEBI" id="CHEBI:456216"/>
        <dbReference type="EC" id="2.7.1.175"/>
    </reaction>
</comment>
<gene>
    <name evidence="16" type="ORF">BEK98_24290</name>
</gene>
<evidence type="ECO:0000256" key="11">
    <source>
        <dbReference type="ARBA" id="ARBA00023056"/>
    </source>
</evidence>
<dbReference type="GO" id="GO:0005978">
    <property type="term" value="P:glycogen biosynthetic process"/>
    <property type="evidence" value="ECO:0007669"/>
    <property type="project" value="UniProtKB-UniPathway"/>
</dbReference>
<keyword evidence="17" id="KW-1185">Reference proteome</keyword>
<sequence>MTALSDPALDLARIRAALDALLPAWLPGRRWYAGKGAGSPPDVTTRLLDVVLPGDPALLVAVFDAGADGPYQALLGVRRDPVPPSAEPLIGRLEGPDGSGVFLYEATQDPELMGALLARIAAGGRTGPLCFEPAPGVELPVGTPGVASTAEQSNTSVAFAERAMLKVLRRPVPGDNPELELLTALRRAGGVPSAAPLAQVRTSASSAVGARTLALLQQFVRSRGDGWTIAVDRARACMAGECETVEPHGGFAAEAYALGLATARVHTALAEQLGSRPLTRPESEDLLDLLADRLAQGLRTVPQLAPYARALWAMQDDLREIVGRGGAPHVQRIHGDLHLGQALRGDQGWILVDFEGEPGRSPEQRRRPQPALRDVAAMLRSFDYAAHHALSAVLDRPPGDSGPHDPRAVRMARRASAWAVHNRRAYCTGYADGGGQDPRCAPVLLRCFEADKAVYEAVYESRNRPEWLPIPLSAVRRLAQWRRSSAPVDGTSGQPA</sequence>
<evidence type="ECO:0000256" key="6">
    <source>
        <dbReference type="ARBA" id="ARBA00022600"/>
    </source>
</evidence>
<accession>A0A233SCC4</accession>
<evidence type="ECO:0000256" key="8">
    <source>
        <dbReference type="ARBA" id="ARBA00022741"/>
    </source>
</evidence>
<keyword evidence="8" id="KW-0547">Nucleotide-binding</keyword>
<evidence type="ECO:0000256" key="9">
    <source>
        <dbReference type="ARBA" id="ARBA00022777"/>
    </source>
</evidence>
<evidence type="ECO:0000256" key="14">
    <source>
        <dbReference type="ARBA" id="ARBA00049067"/>
    </source>
</evidence>
<comment type="similarity">
    <text evidence="2">Belongs to the aminoglycoside phosphotransferase family.</text>
</comment>
<keyword evidence="10" id="KW-0067">ATP-binding</keyword>
<name>A0A233SCC4_STRDA</name>
<dbReference type="EC" id="2.7.1.175" evidence="4"/>
<evidence type="ECO:0000256" key="1">
    <source>
        <dbReference type="ARBA" id="ARBA00004964"/>
    </source>
</evidence>
<protein>
    <recommendedName>
        <fullName evidence="5">Maltokinase</fullName>
        <ecNumber evidence="4">2.7.1.175</ecNumber>
    </recommendedName>
    <alternativeName>
        <fullName evidence="13">Maltose-1-phosphate synthase</fullName>
    </alternativeName>
</protein>
<keyword evidence="12" id="KW-0119">Carbohydrate metabolism</keyword>
<evidence type="ECO:0000256" key="5">
    <source>
        <dbReference type="ARBA" id="ARBA00013882"/>
    </source>
</evidence>
<keyword evidence="7" id="KW-0808">Transferase</keyword>
<dbReference type="Pfam" id="PF18085">
    <property type="entry name" value="Mak_N_cap"/>
    <property type="match status" value="1"/>
</dbReference>
<dbReference type="RefSeq" id="WP_094218845.1">
    <property type="nucleotide sequence ID" value="NZ_MCGQ01000020.1"/>
</dbReference>
<evidence type="ECO:0000259" key="15">
    <source>
        <dbReference type="Pfam" id="PF18085"/>
    </source>
</evidence>
<dbReference type="EMBL" id="MCGQ01000020">
    <property type="protein sequence ID" value="OXY93317.1"/>
    <property type="molecule type" value="Genomic_DNA"/>
</dbReference>
<evidence type="ECO:0000313" key="16">
    <source>
        <dbReference type="EMBL" id="OXY93317.1"/>
    </source>
</evidence>
<comment type="subunit">
    <text evidence="3">Monomer.</text>
</comment>
<evidence type="ECO:0000256" key="2">
    <source>
        <dbReference type="ARBA" id="ARBA00006219"/>
    </source>
</evidence>
<keyword evidence="9" id="KW-0418">Kinase</keyword>
<evidence type="ECO:0000256" key="4">
    <source>
        <dbReference type="ARBA" id="ARBA00011962"/>
    </source>
</evidence>
<evidence type="ECO:0000313" key="17">
    <source>
        <dbReference type="Proteomes" id="UP000215483"/>
    </source>
</evidence>
<feature type="domain" description="Maltokinase N-terminal cap" evidence="15">
    <location>
        <begin position="25"/>
        <end position="109"/>
    </location>
</feature>
<dbReference type="SUPFAM" id="SSF56112">
    <property type="entry name" value="Protein kinase-like (PK-like)"/>
    <property type="match status" value="1"/>
</dbReference>
<dbReference type="OrthoDB" id="3787729at2"/>